<dbReference type="NCBIfam" id="TIGR01845">
    <property type="entry name" value="outer_NodT"/>
    <property type="match status" value="1"/>
</dbReference>
<sequence>MKRLHYSLLPLAAALLLAGCATDVPSTPATVDTPPLFKEIQEHWTTAEPAEARDRGTWWKAFRDPVLDDLIERAANRNTDIQLAAARLTQARALVQGAQAERMPQVGAGLGTNRGAGTYTTGDTAPATVVQAKVNVSYEVDLFGRLARARDAAGLDAQARAALLQSTQLLVQAEVAETYLALRAADTEHALVSDTAAAYADTLRLTQRRYEAGDVAELDVIRIQTELAATEAEVHAVRRSRAELEHALAVLVGEAASSFTLAPATGTTALPLIPAGVPATVLARRPDVAAAQASLLAAQARVGVAKAAWFPSIALTAEAGHASPDLGDLFRWSTRAWAVGALASVPLFDGGRREAGVRSAEGQLDAAAASYRQQVLNALREVEDQLSSLRLLQEQSAAQGRAVSAAQRASTISETRYRSGFVGQLELLDARRNELLNRRQAQRVEASQRQATVRLIRALGGGWEAAPLKPLEPVQVSARSEAS</sequence>
<proteinExistence type="inferred from homology"/>
<dbReference type="GO" id="GO:0005886">
    <property type="term" value="C:plasma membrane"/>
    <property type="evidence" value="ECO:0007669"/>
    <property type="project" value="UniProtKB-SubCell"/>
</dbReference>
<comment type="subcellular location">
    <subcellularLocation>
        <location evidence="2">Cell membrane</location>
        <topology evidence="2">Lipid-anchor</topology>
    </subcellularLocation>
</comment>
<keyword evidence="2" id="KW-0732">Signal</keyword>
<keyword evidence="2" id="KW-0812">Transmembrane</keyword>
<gene>
    <name evidence="3" type="ORF">AZ34_14850</name>
</gene>
<dbReference type="PANTHER" id="PTHR30203:SF33">
    <property type="entry name" value="BLR4455 PROTEIN"/>
    <property type="match status" value="1"/>
</dbReference>
<name>A0A016XKW3_9BURK</name>
<organism evidence="3 4">
    <name type="scientific">Hylemonella gracilis str. Niagara R</name>
    <dbReference type="NCBI Taxonomy" id="1458275"/>
    <lineage>
        <taxon>Bacteria</taxon>
        <taxon>Pseudomonadati</taxon>
        <taxon>Pseudomonadota</taxon>
        <taxon>Betaproteobacteria</taxon>
        <taxon>Burkholderiales</taxon>
        <taxon>Comamonadaceae</taxon>
        <taxon>Hylemonella</taxon>
    </lineage>
</organism>
<dbReference type="Gene3D" id="1.20.1600.10">
    <property type="entry name" value="Outer membrane efflux proteins (OEP)"/>
    <property type="match status" value="1"/>
</dbReference>
<dbReference type="InterPro" id="IPR003423">
    <property type="entry name" value="OMP_efflux"/>
</dbReference>
<dbReference type="Proteomes" id="UP000023268">
    <property type="component" value="Unassembled WGS sequence"/>
</dbReference>
<dbReference type="EMBL" id="JEMG01000001">
    <property type="protein sequence ID" value="EYC52202.1"/>
    <property type="molecule type" value="Genomic_DNA"/>
</dbReference>
<reference evidence="3 4" key="1">
    <citation type="submission" date="2014-02" db="EMBL/GenBank/DDBJ databases">
        <title>Draft Genome of Hylemonella gracilis isolated from the Niagara River.</title>
        <authorList>
            <person name="Pawlowski D.R."/>
            <person name="Koudelka G.B."/>
        </authorList>
    </citation>
    <scope>NUCLEOTIDE SEQUENCE [LARGE SCALE GENOMIC DNA]</scope>
    <source>
        <strain evidence="3 4">Niagara R</strain>
    </source>
</reference>
<comment type="caution">
    <text evidence="3">The sequence shown here is derived from an EMBL/GenBank/DDBJ whole genome shotgun (WGS) entry which is preliminary data.</text>
</comment>
<dbReference type="SUPFAM" id="SSF56954">
    <property type="entry name" value="Outer membrane efflux proteins (OEP)"/>
    <property type="match status" value="1"/>
</dbReference>
<feature type="chain" id="PRO_5040547075" evidence="2">
    <location>
        <begin position="24"/>
        <end position="483"/>
    </location>
</feature>
<dbReference type="RefSeq" id="WP_035609351.1">
    <property type="nucleotide sequence ID" value="NZ_JEMG01000001.1"/>
</dbReference>
<keyword evidence="2" id="KW-0472">Membrane</keyword>
<dbReference type="PROSITE" id="PS51257">
    <property type="entry name" value="PROKAR_LIPOPROTEIN"/>
    <property type="match status" value="1"/>
</dbReference>
<evidence type="ECO:0000256" key="2">
    <source>
        <dbReference type="RuleBase" id="RU362097"/>
    </source>
</evidence>
<dbReference type="OrthoDB" id="9770517at2"/>
<dbReference type="PANTHER" id="PTHR30203">
    <property type="entry name" value="OUTER MEMBRANE CATION EFFLUX PROTEIN"/>
    <property type="match status" value="1"/>
</dbReference>
<dbReference type="STRING" id="1458275.AZ34_14850"/>
<accession>A0A016XKW3</accession>
<evidence type="ECO:0000313" key="4">
    <source>
        <dbReference type="Proteomes" id="UP000023268"/>
    </source>
</evidence>
<evidence type="ECO:0000313" key="3">
    <source>
        <dbReference type="EMBL" id="EYC52202.1"/>
    </source>
</evidence>
<dbReference type="AlphaFoldDB" id="A0A016XKW3"/>
<dbReference type="GO" id="GO:0015562">
    <property type="term" value="F:efflux transmembrane transporter activity"/>
    <property type="evidence" value="ECO:0007669"/>
    <property type="project" value="InterPro"/>
</dbReference>
<comment type="similarity">
    <text evidence="1 2">Belongs to the outer membrane factor (OMF) (TC 1.B.17) family.</text>
</comment>
<keyword evidence="2" id="KW-0564">Palmitate</keyword>
<keyword evidence="2" id="KW-1134">Transmembrane beta strand</keyword>
<dbReference type="InterPro" id="IPR010131">
    <property type="entry name" value="MdtP/NodT-like"/>
</dbReference>
<dbReference type="Gene3D" id="2.20.200.10">
    <property type="entry name" value="Outer membrane efflux proteins (OEP)"/>
    <property type="match status" value="1"/>
</dbReference>
<dbReference type="Pfam" id="PF02321">
    <property type="entry name" value="OEP"/>
    <property type="match status" value="2"/>
</dbReference>
<keyword evidence="2" id="KW-0449">Lipoprotein</keyword>
<evidence type="ECO:0000256" key="1">
    <source>
        <dbReference type="ARBA" id="ARBA00007613"/>
    </source>
</evidence>
<protein>
    <submittedName>
        <fullName evidence="3">RND transporter</fullName>
    </submittedName>
</protein>
<feature type="signal peptide" evidence="2">
    <location>
        <begin position="1"/>
        <end position="23"/>
    </location>
</feature>
<dbReference type="eggNOG" id="COG1538">
    <property type="taxonomic scope" value="Bacteria"/>
</dbReference>